<dbReference type="Gene3D" id="1.10.1740.10">
    <property type="match status" value="1"/>
</dbReference>
<dbReference type="InterPro" id="IPR013324">
    <property type="entry name" value="RNA_pol_sigma_r3/r4-like"/>
</dbReference>
<dbReference type="InterPro" id="IPR014284">
    <property type="entry name" value="RNA_pol_sigma-70_dom"/>
</dbReference>
<evidence type="ECO:0000256" key="4">
    <source>
        <dbReference type="ARBA" id="ARBA00023125"/>
    </source>
</evidence>
<feature type="domain" description="RNA polymerase sigma factor 70 region 4 type 2" evidence="8">
    <location>
        <begin position="138"/>
        <end position="188"/>
    </location>
</feature>
<name>A0ABW9QQW9_9ACTN</name>
<evidence type="ECO:0000256" key="1">
    <source>
        <dbReference type="ARBA" id="ARBA00010641"/>
    </source>
</evidence>
<protein>
    <submittedName>
        <fullName evidence="9">Sigma-70 family RNA polymerase sigma factor</fullName>
    </submittedName>
</protein>
<dbReference type="SUPFAM" id="SSF88659">
    <property type="entry name" value="Sigma3 and sigma4 domains of RNA polymerase sigma factors"/>
    <property type="match status" value="1"/>
</dbReference>
<dbReference type="Proteomes" id="UP000437736">
    <property type="component" value="Unassembled WGS sequence"/>
</dbReference>
<evidence type="ECO:0000313" key="10">
    <source>
        <dbReference type="Proteomes" id="UP000437736"/>
    </source>
</evidence>
<dbReference type="SUPFAM" id="SSF88946">
    <property type="entry name" value="Sigma2 domain of RNA polymerase sigma factors"/>
    <property type="match status" value="1"/>
</dbReference>
<keyword evidence="5" id="KW-0804">Transcription</keyword>
<evidence type="ECO:0000256" key="6">
    <source>
        <dbReference type="SAM" id="MobiDB-lite"/>
    </source>
</evidence>
<dbReference type="NCBIfam" id="TIGR02937">
    <property type="entry name" value="sigma70-ECF"/>
    <property type="match status" value="1"/>
</dbReference>
<comment type="similarity">
    <text evidence="1">Belongs to the sigma-70 factor family. ECF subfamily.</text>
</comment>
<dbReference type="InterPro" id="IPR039425">
    <property type="entry name" value="RNA_pol_sigma-70-like"/>
</dbReference>
<evidence type="ECO:0000259" key="7">
    <source>
        <dbReference type="Pfam" id="PF04542"/>
    </source>
</evidence>
<reference evidence="9 10" key="1">
    <citation type="submission" date="2019-11" db="EMBL/GenBank/DDBJ databases">
        <title>Acidiferrimicrobium australis gen. nov., sp. nov., an acidophilic and obligately heterotrophic, member of the Actinobacteria that catalyses dissimilatory oxido- reduction of iron isolated from metal-rich acidic water in Chile.</title>
        <authorList>
            <person name="Gonzalez D."/>
            <person name="Huber K."/>
            <person name="Hedrich S."/>
            <person name="Rojas-Villalobos C."/>
            <person name="Quatrini R."/>
            <person name="Dinamarca M.A."/>
            <person name="Schwarz A."/>
            <person name="Canales C."/>
            <person name="Nancucheo I."/>
        </authorList>
    </citation>
    <scope>NUCLEOTIDE SEQUENCE [LARGE SCALE GENOMIC DNA]</scope>
    <source>
        <strain evidence="9 10">USS-CCA1</strain>
    </source>
</reference>
<evidence type="ECO:0000256" key="5">
    <source>
        <dbReference type="ARBA" id="ARBA00023163"/>
    </source>
</evidence>
<dbReference type="InterPro" id="IPR007627">
    <property type="entry name" value="RNA_pol_sigma70_r2"/>
</dbReference>
<gene>
    <name evidence="9" type="ORF">GHK86_03285</name>
</gene>
<evidence type="ECO:0000256" key="3">
    <source>
        <dbReference type="ARBA" id="ARBA00023082"/>
    </source>
</evidence>
<accession>A0ABW9QQW9</accession>
<keyword evidence="2" id="KW-0805">Transcription regulation</keyword>
<dbReference type="PANTHER" id="PTHR43133">
    <property type="entry name" value="RNA POLYMERASE ECF-TYPE SIGMA FACTO"/>
    <property type="match status" value="1"/>
</dbReference>
<evidence type="ECO:0000259" key="8">
    <source>
        <dbReference type="Pfam" id="PF08281"/>
    </source>
</evidence>
<keyword evidence="10" id="KW-1185">Reference proteome</keyword>
<proteinExistence type="inferred from homology"/>
<comment type="caution">
    <text evidence="9">The sequence shown here is derived from an EMBL/GenBank/DDBJ whole genome shotgun (WGS) entry which is preliminary data.</text>
</comment>
<dbReference type="Gene3D" id="1.10.10.10">
    <property type="entry name" value="Winged helix-like DNA-binding domain superfamily/Winged helix DNA-binding domain"/>
    <property type="match status" value="1"/>
</dbReference>
<dbReference type="Pfam" id="PF04542">
    <property type="entry name" value="Sigma70_r2"/>
    <property type="match status" value="1"/>
</dbReference>
<sequence>MAVFTSYVTSVSASATLSEADLAAAAAEDLDGTFPEIVRRYGPALYTLAVRLCGQRADAEDLAAASFERAYRALRTQPARQTAALRFRPWLVTIALNQWRNQLRSRSRRPATAPLELGHDPPAAGADPAEHLPGDPAVACALAALPHPQRLAVLLRHVAGLSTSEVALALDCRPGTAKSHISRGLTALRAALEAPSPPTPNPEPDR</sequence>
<dbReference type="InterPro" id="IPR036388">
    <property type="entry name" value="WH-like_DNA-bd_sf"/>
</dbReference>
<keyword evidence="3" id="KW-0731">Sigma factor</keyword>
<evidence type="ECO:0000256" key="2">
    <source>
        <dbReference type="ARBA" id="ARBA00023015"/>
    </source>
</evidence>
<evidence type="ECO:0000313" key="9">
    <source>
        <dbReference type="EMBL" id="MST31751.1"/>
    </source>
</evidence>
<dbReference type="InterPro" id="IPR013249">
    <property type="entry name" value="RNA_pol_sigma70_r4_t2"/>
</dbReference>
<keyword evidence="4" id="KW-0238">DNA-binding</keyword>
<dbReference type="InterPro" id="IPR013325">
    <property type="entry name" value="RNA_pol_sigma_r2"/>
</dbReference>
<dbReference type="EMBL" id="WJHE01000129">
    <property type="protein sequence ID" value="MST31751.1"/>
    <property type="molecule type" value="Genomic_DNA"/>
</dbReference>
<feature type="region of interest" description="Disordered" evidence="6">
    <location>
        <begin position="103"/>
        <end position="128"/>
    </location>
</feature>
<dbReference type="Pfam" id="PF08281">
    <property type="entry name" value="Sigma70_r4_2"/>
    <property type="match status" value="1"/>
</dbReference>
<organism evidence="9 10">
    <name type="scientific">Acidiferrimicrobium australe</name>
    <dbReference type="NCBI Taxonomy" id="2664430"/>
    <lineage>
        <taxon>Bacteria</taxon>
        <taxon>Bacillati</taxon>
        <taxon>Actinomycetota</taxon>
        <taxon>Acidimicrobiia</taxon>
        <taxon>Acidimicrobiales</taxon>
        <taxon>Acidimicrobiaceae</taxon>
        <taxon>Acidiferrimicrobium</taxon>
    </lineage>
</organism>
<feature type="domain" description="RNA polymerase sigma-70 region 2" evidence="7">
    <location>
        <begin position="37"/>
        <end position="109"/>
    </location>
</feature>
<dbReference type="PANTHER" id="PTHR43133:SF8">
    <property type="entry name" value="RNA POLYMERASE SIGMA FACTOR HI_1459-RELATED"/>
    <property type="match status" value="1"/>
</dbReference>